<comment type="caution">
    <text evidence="2">The sequence shown here is derived from an EMBL/GenBank/DDBJ whole genome shotgun (WGS) entry which is preliminary data.</text>
</comment>
<name>A0A8J2VGS8_9BACL</name>
<organism evidence="2 3">
    <name type="scientific">Pullulanibacillus camelliae</name>
    <dbReference type="NCBI Taxonomy" id="1707096"/>
    <lineage>
        <taxon>Bacteria</taxon>
        <taxon>Bacillati</taxon>
        <taxon>Bacillota</taxon>
        <taxon>Bacilli</taxon>
        <taxon>Bacillales</taxon>
        <taxon>Sporolactobacillaceae</taxon>
        <taxon>Pullulanibacillus</taxon>
    </lineage>
</organism>
<keyword evidence="1" id="KW-0812">Transmembrane</keyword>
<gene>
    <name evidence="2" type="ORF">GCM10011391_00780</name>
</gene>
<keyword evidence="3" id="KW-1185">Reference proteome</keyword>
<dbReference type="RefSeq" id="WP_188687750.1">
    <property type="nucleotide sequence ID" value="NZ_BMIR01000001.1"/>
</dbReference>
<dbReference type="EMBL" id="BMIR01000001">
    <property type="protein sequence ID" value="GGE26278.1"/>
    <property type="molecule type" value="Genomic_DNA"/>
</dbReference>
<feature type="transmembrane region" description="Helical" evidence="1">
    <location>
        <begin position="30"/>
        <end position="52"/>
    </location>
</feature>
<accession>A0A8J2VGS8</accession>
<keyword evidence="1" id="KW-1133">Transmembrane helix</keyword>
<dbReference type="AlphaFoldDB" id="A0A8J2VGS8"/>
<keyword evidence="1" id="KW-0472">Membrane</keyword>
<reference evidence="2" key="2">
    <citation type="submission" date="2020-09" db="EMBL/GenBank/DDBJ databases">
        <authorList>
            <person name="Sun Q."/>
            <person name="Zhou Y."/>
        </authorList>
    </citation>
    <scope>NUCLEOTIDE SEQUENCE</scope>
    <source>
        <strain evidence="2">CGMCC 1.15371</strain>
    </source>
</reference>
<feature type="transmembrane region" description="Helical" evidence="1">
    <location>
        <begin position="5"/>
        <end position="24"/>
    </location>
</feature>
<evidence type="ECO:0000313" key="2">
    <source>
        <dbReference type="EMBL" id="GGE26278.1"/>
    </source>
</evidence>
<sequence>MTKKFLAIIFIFFVLITYIIPYTLLSHVHAWYGSFLFWAIIALVIIGFNYFVTRNWGK</sequence>
<protein>
    <submittedName>
        <fullName evidence="2">Uncharacterized protein</fullName>
    </submittedName>
</protein>
<proteinExistence type="predicted"/>
<reference evidence="2" key="1">
    <citation type="journal article" date="2014" name="Int. J. Syst. Evol. Microbiol.">
        <title>Complete genome sequence of Corynebacterium casei LMG S-19264T (=DSM 44701T), isolated from a smear-ripened cheese.</title>
        <authorList>
            <consortium name="US DOE Joint Genome Institute (JGI-PGF)"/>
            <person name="Walter F."/>
            <person name="Albersmeier A."/>
            <person name="Kalinowski J."/>
            <person name="Ruckert C."/>
        </authorList>
    </citation>
    <scope>NUCLEOTIDE SEQUENCE</scope>
    <source>
        <strain evidence="2">CGMCC 1.15371</strain>
    </source>
</reference>
<dbReference type="Proteomes" id="UP000628775">
    <property type="component" value="Unassembled WGS sequence"/>
</dbReference>
<evidence type="ECO:0000313" key="3">
    <source>
        <dbReference type="Proteomes" id="UP000628775"/>
    </source>
</evidence>
<evidence type="ECO:0000256" key="1">
    <source>
        <dbReference type="SAM" id="Phobius"/>
    </source>
</evidence>